<dbReference type="SUPFAM" id="SSF54862">
    <property type="entry name" value="4Fe-4S ferredoxins"/>
    <property type="match status" value="1"/>
</dbReference>
<dbReference type="EMBL" id="CP011267">
    <property type="protein sequence ID" value="AKG91454.1"/>
    <property type="molecule type" value="Genomic_DNA"/>
</dbReference>
<dbReference type="SUPFAM" id="SSF56014">
    <property type="entry name" value="Nitrite and sulphite reductase 4Fe-4S domain-like"/>
    <property type="match status" value="1"/>
</dbReference>
<evidence type="ECO:0000256" key="4">
    <source>
        <dbReference type="ARBA" id="ARBA00023014"/>
    </source>
</evidence>
<dbReference type="Proteomes" id="UP000034723">
    <property type="component" value="Chromosome"/>
</dbReference>
<protein>
    <submittedName>
        <fullName evidence="6">Nitrite and sulphite reductase 4Fe-4S domain</fullName>
    </submittedName>
</protein>
<keyword evidence="4" id="KW-0411">Iron-sulfur</keyword>
<reference evidence="6 7" key="1">
    <citation type="submission" date="2015-04" db="EMBL/GenBank/DDBJ databases">
        <title>The complete genome sequence of the hyperthermophilic, obligate iron-reducing archaeon Geoglobus ahangari strain 234T.</title>
        <authorList>
            <person name="Manzella M.P."/>
            <person name="Holmes D.E."/>
            <person name="Rocheleau J.M."/>
            <person name="Chung A."/>
            <person name="Reguera G."/>
            <person name="Kashefi K."/>
        </authorList>
    </citation>
    <scope>NUCLEOTIDE SEQUENCE [LARGE SCALE GENOMIC DNA]</scope>
    <source>
        <strain evidence="6 7">234</strain>
    </source>
</reference>
<evidence type="ECO:0000256" key="1">
    <source>
        <dbReference type="ARBA" id="ARBA00022485"/>
    </source>
</evidence>
<evidence type="ECO:0000256" key="3">
    <source>
        <dbReference type="ARBA" id="ARBA00023004"/>
    </source>
</evidence>
<dbReference type="InterPro" id="IPR017896">
    <property type="entry name" value="4Fe4S_Fe-S-bd"/>
</dbReference>
<sequence>MESGFEIVFCRQCRNALSDLRSIEGDIMAVVSESSYTARMSHERIKAGFSACPNSCSSPQIKDFGVIAFITPELNPELCTSCGRCAEACRENAIDFDEFPVFNERCIGCGDCVRACPSRAISGKVRLRVLAGGRLGRHPRFAEVVAVVSGGEEVLEIFRKVVEISEEQGRRFSHIEGCVEVLRDRLGLKF</sequence>
<dbReference type="GO" id="GO:0051539">
    <property type="term" value="F:4 iron, 4 sulfur cluster binding"/>
    <property type="evidence" value="ECO:0007669"/>
    <property type="project" value="UniProtKB-KW"/>
</dbReference>
<feature type="domain" description="4Fe-4S ferredoxin-type" evidence="5">
    <location>
        <begin position="70"/>
        <end position="99"/>
    </location>
</feature>
<proteinExistence type="predicted"/>
<dbReference type="Gene3D" id="3.30.70.20">
    <property type="match status" value="1"/>
</dbReference>
<dbReference type="HOGENOM" id="CLU_072599_2_0_2"/>
<gene>
    <name evidence="6" type="ORF">GAH_01242</name>
</gene>
<evidence type="ECO:0000313" key="7">
    <source>
        <dbReference type="Proteomes" id="UP000034723"/>
    </source>
</evidence>
<dbReference type="STRING" id="113653.GAH_01242"/>
<dbReference type="GO" id="GO:0016491">
    <property type="term" value="F:oxidoreductase activity"/>
    <property type="evidence" value="ECO:0007669"/>
    <property type="project" value="InterPro"/>
</dbReference>
<dbReference type="PANTHER" id="PTHR24960">
    <property type="entry name" value="PHOTOSYSTEM I IRON-SULFUR CENTER-RELATED"/>
    <property type="match status" value="1"/>
</dbReference>
<feature type="domain" description="4Fe-4S ferredoxin-type" evidence="5">
    <location>
        <begin position="100"/>
        <end position="126"/>
    </location>
</feature>
<evidence type="ECO:0000256" key="2">
    <source>
        <dbReference type="ARBA" id="ARBA00022723"/>
    </source>
</evidence>
<dbReference type="InterPro" id="IPR050157">
    <property type="entry name" value="PSI_iron-sulfur_center"/>
</dbReference>
<dbReference type="GO" id="GO:0046872">
    <property type="term" value="F:metal ion binding"/>
    <property type="evidence" value="ECO:0007669"/>
    <property type="project" value="UniProtKB-KW"/>
</dbReference>
<dbReference type="InParanoid" id="A0A0F7IFB0"/>
<dbReference type="Pfam" id="PF01077">
    <property type="entry name" value="NIR_SIR"/>
    <property type="match status" value="1"/>
</dbReference>
<dbReference type="AlphaFoldDB" id="A0A0F7IFB0"/>
<keyword evidence="3" id="KW-0408">Iron</keyword>
<dbReference type="PANTHER" id="PTHR24960:SF79">
    <property type="entry name" value="PHOTOSYSTEM I IRON-SULFUR CENTER"/>
    <property type="match status" value="1"/>
</dbReference>
<name>A0A0F7IFB0_9EURY</name>
<dbReference type="InterPro" id="IPR006067">
    <property type="entry name" value="NO2/SO3_Rdtase_4Fe4S_dom"/>
</dbReference>
<dbReference type="GO" id="GO:0020037">
    <property type="term" value="F:heme binding"/>
    <property type="evidence" value="ECO:0007669"/>
    <property type="project" value="InterPro"/>
</dbReference>
<dbReference type="PROSITE" id="PS51379">
    <property type="entry name" value="4FE4S_FER_2"/>
    <property type="match status" value="2"/>
</dbReference>
<dbReference type="InterPro" id="IPR045854">
    <property type="entry name" value="NO2/SO3_Rdtase_4Fe4S_sf"/>
</dbReference>
<dbReference type="KEGG" id="gah:GAH_01242"/>
<keyword evidence="7" id="KW-1185">Reference proteome</keyword>
<dbReference type="OrthoDB" id="65817at2157"/>
<dbReference type="Pfam" id="PF00037">
    <property type="entry name" value="Fer4"/>
    <property type="match status" value="2"/>
</dbReference>
<accession>A0A0F7IFB0</accession>
<dbReference type="PROSITE" id="PS00198">
    <property type="entry name" value="4FE4S_FER_1"/>
    <property type="match status" value="1"/>
</dbReference>
<keyword evidence="1" id="KW-0004">4Fe-4S</keyword>
<keyword evidence="2" id="KW-0479">Metal-binding</keyword>
<dbReference type="Gene3D" id="3.30.413.10">
    <property type="entry name" value="Sulfite Reductase Hemoprotein, domain 1"/>
    <property type="match status" value="1"/>
</dbReference>
<dbReference type="RefSeq" id="WP_052747786.1">
    <property type="nucleotide sequence ID" value="NZ_CP011267.1"/>
</dbReference>
<organism evidence="6 7">
    <name type="scientific">Geoglobus ahangari</name>
    <dbReference type="NCBI Taxonomy" id="113653"/>
    <lineage>
        <taxon>Archaea</taxon>
        <taxon>Methanobacteriati</taxon>
        <taxon>Methanobacteriota</taxon>
        <taxon>Archaeoglobi</taxon>
        <taxon>Archaeoglobales</taxon>
        <taxon>Archaeoglobaceae</taxon>
        <taxon>Geoglobus</taxon>
    </lineage>
</organism>
<dbReference type="GeneID" id="24803814"/>
<dbReference type="InterPro" id="IPR017900">
    <property type="entry name" value="4Fe4S_Fe_S_CS"/>
</dbReference>
<evidence type="ECO:0000313" key="6">
    <source>
        <dbReference type="EMBL" id="AKG91454.1"/>
    </source>
</evidence>
<evidence type="ECO:0000259" key="5">
    <source>
        <dbReference type="PROSITE" id="PS51379"/>
    </source>
</evidence>